<dbReference type="InterPro" id="IPR009057">
    <property type="entry name" value="Homeodomain-like_sf"/>
</dbReference>
<feature type="domain" description="SIS" evidence="5">
    <location>
        <begin position="132"/>
        <end position="267"/>
    </location>
</feature>
<dbReference type="InterPro" id="IPR001347">
    <property type="entry name" value="SIS_dom"/>
</dbReference>
<reference evidence="6 7" key="1">
    <citation type="submission" date="2021-03" db="EMBL/GenBank/DDBJ databases">
        <title>Whole genome sequence of Jiella sp. MQZ13P-4.</title>
        <authorList>
            <person name="Tuo L."/>
        </authorList>
    </citation>
    <scope>NUCLEOTIDE SEQUENCE [LARGE SCALE GENOMIC DNA]</scope>
    <source>
        <strain evidence="6 7">MQZ13P-4</strain>
    </source>
</reference>
<keyword evidence="3" id="KW-0804">Transcription</keyword>
<keyword evidence="7" id="KW-1185">Reference proteome</keyword>
<evidence type="ECO:0000256" key="2">
    <source>
        <dbReference type="ARBA" id="ARBA00023125"/>
    </source>
</evidence>
<keyword evidence="1" id="KW-0805">Transcription regulation</keyword>
<dbReference type="PROSITE" id="PS51464">
    <property type="entry name" value="SIS"/>
    <property type="match status" value="1"/>
</dbReference>
<keyword evidence="2" id="KW-0238">DNA-binding</keyword>
<gene>
    <name evidence="6" type="ORF">J1C47_08125</name>
</gene>
<sequence length="269" mass="28783">MAPESVSELIERIDAIAPTLPKRLGQSAEFLRHNIHLVAVSTVADLAAGAGVQPSAFMRFCQVLGFSGFSQMQALFRAEYRELRPDYAERLSQLRQSGAEGPGRLAASFAEAGHKSLVSLMNDLDAARLATAARLLASAGTVHLVGLRRAFAIVSYMGYLLDKMKVPAVIHRTSGQIESDHAIRKGDALFAVSFTPFSEETLELAARTRRRKVPVVALSDTVDGPLAATADVLLVAREVDVGAFRVPTAALTLATSLAVAIGQSREKTD</sequence>
<dbReference type="SUPFAM" id="SSF46689">
    <property type="entry name" value="Homeodomain-like"/>
    <property type="match status" value="1"/>
</dbReference>
<dbReference type="Pfam" id="PF01380">
    <property type="entry name" value="SIS"/>
    <property type="match status" value="1"/>
</dbReference>
<dbReference type="InterPro" id="IPR036388">
    <property type="entry name" value="WH-like_DNA-bd_sf"/>
</dbReference>
<evidence type="ECO:0000259" key="5">
    <source>
        <dbReference type="PROSITE" id="PS51464"/>
    </source>
</evidence>
<dbReference type="EMBL" id="JAFMPY010000006">
    <property type="protein sequence ID" value="MBO0903607.1"/>
    <property type="molecule type" value="Genomic_DNA"/>
</dbReference>
<evidence type="ECO:0000259" key="4">
    <source>
        <dbReference type="PROSITE" id="PS51071"/>
    </source>
</evidence>
<dbReference type="Gene3D" id="1.10.10.10">
    <property type="entry name" value="Winged helix-like DNA-binding domain superfamily/Winged helix DNA-binding domain"/>
    <property type="match status" value="1"/>
</dbReference>
<dbReference type="CDD" id="cd05013">
    <property type="entry name" value="SIS_RpiR"/>
    <property type="match status" value="1"/>
</dbReference>
<feature type="domain" description="HTH rpiR-type" evidence="4">
    <location>
        <begin position="7"/>
        <end position="83"/>
    </location>
</feature>
<dbReference type="Pfam" id="PF01418">
    <property type="entry name" value="HTH_6"/>
    <property type="match status" value="1"/>
</dbReference>
<dbReference type="InterPro" id="IPR000281">
    <property type="entry name" value="HTH_RpiR"/>
</dbReference>
<accession>A0ABS3J3D0</accession>
<dbReference type="SUPFAM" id="SSF53697">
    <property type="entry name" value="SIS domain"/>
    <property type="match status" value="1"/>
</dbReference>
<proteinExistence type="predicted"/>
<dbReference type="InterPro" id="IPR046348">
    <property type="entry name" value="SIS_dom_sf"/>
</dbReference>
<evidence type="ECO:0000256" key="3">
    <source>
        <dbReference type="ARBA" id="ARBA00023163"/>
    </source>
</evidence>
<dbReference type="PANTHER" id="PTHR30514:SF20">
    <property type="entry name" value="TRANSCRIPTIONAL REGULATOR"/>
    <property type="match status" value="1"/>
</dbReference>
<dbReference type="InterPro" id="IPR047640">
    <property type="entry name" value="RpiR-like"/>
</dbReference>
<evidence type="ECO:0000313" key="7">
    <source>
        <dbReference type="Proteomes" id="UP000664288"/>
    </source>
</evidence>
<dbReference type="Gene3D" id="3.40.50.10490">
    <property type="entry name" value="Glucose-6-phosphate isomerase like protein, domain 1"/>
    <property type="match status" value="1"/>
</dbReference>
<dbReference type="Proteomes" id="UP000664288">
    <property type="component" value="Unassembled WGS sequence"/>
</dbReference>
<dbReference type="PANTHER" id="PTHR30514">
    <property type="entry name" value="GLUCOKINASE"/>
    <property type="match status" value="1"/>
</dbReference>
<evidence type="ECO:0000313" key="6">
    <source>
        <dbReference type="EMBL" id="MBO0903607.1"/>
    </source>
</evidence>
<dbReference type="PROSITE" id="PS51071">
    <property type="entry name" value="HTH_RPIR"/>
    <property type="match status" value="1"/>
</dbReference>
<name>A0ABS3J3D0_9HYPH</name>
<evidence type="ECO:0000256" key="1">
    <source>
        <dbReference type="ARBA" id="ARBA00023015"/>
    </source>
</evidence>
<protein>
    <submittedName>
        <fullName evidence="6">MurR/RpiR family transcriptional regulator</fullName>
    </submittedName>
</protein>
<dbReference type="InterPro" id="IPR035472">
    <property type="entry name" value="RpiR-like_SIS"/>
</dbReference>
<organism evidence="6 7">
    <name type="scientific">Jiella sonneratiae</name>
    <dbReference type="NCBI Taxonomy" id="2816856"/>
    <lineage>
        <taxon>Bacteria</taxon>
        <taxon>Pseudomonadati</taxon>
        <taxon>Pseudomonadota</taxon>
        <taxon>Alphaproteobacteria</taxon>
        <taxon>Hyphomicrobiales</taxon>
        <taxon>Aurantimonadaceae</taxon>
        <taxon>Jiella</taxon>
    </lineage>
</organism>
<comment type="caution">
    <text evidence="6">The sequence shown here is derived from an EMBL/GenBank/DDBJ whole genome shotgun (WGS) entry which is preliminary data.</text>
</comment>